<organism evidence="1 2">
    <name type="scientific">Streptomyces griseoincarnatus</name>
    <dbReference type="NCBI Taxonomy" id="29305"/>
    <lineage>
        <taxon>Bacteria</taxon>
        <taxon>Bacillati</taxon>
        <taxon>Actinomycetota</taxon>
        <taxon>Actinomycetes</taxon>
        <taxon>Kitasatosporales</taxon>
        <taxon>Streptomycetaceae</taxon>
        <taxon>Streptomyces</taxon>
        <taxon>Streptomyces griseoincarnatus group</taxon>
    </lineage>
</organism>
<evidence type="ECO:0000313" key="2">
    <source>
        <dbReference type="Proteomes" id="UP001523263"/>
    </source>
</evidence>
<dbReference type="RefSeq" id="WP_251100349.1">
    <property type="nucleotide sequence ID" value="NZ_JAMQBH010000035.1"/>
</dbReference>
<name>A0ABT0W4E4_STRGI</name>
<comment type="caution">
    <text evidence="1">The sequence shown here is derived from an EMBL/GenBank/DDBJ whole genome shotgun (WGS) entry which is preliminary data.</text>
</comment>
<keyword evidence="2" id="KW-1185">Reference proteome</keyword>
<proteinExistence type="predicted"/>
<accession>A0ABT0W4E4</accession>
<reference evidence="1 2" key="1">
    <citation type="submission" date="2022-06" db="EMBL/GenBank/DDBJ databases">
        <title>Whole genome sequence of Streptomyces griseoincarnatus RB7AG.</title>
        <authorList>
            <person name="Ray L."/>
            <person name="Behera S."/>
            <person name="Panda A.N."/>
        </authorList>
    </citation>
    <scope>NUCLEOTIDE SEQUENCE [LARGE SCALE GENOMIC DNA]</scope>
    <source>
        <strain evidence="1 2">RB7AG</strain>
    </source>
</reference>
<sequence length="941" mass="103045">MSQYEFQVSVDAFLAANLNALQSKKACLGEPISVGGIELKVQRITFGDNSIRHRKPVTYAVFFMDHGQLIGREADGFQTQLTQDITLHVATVDGIRANPNSPAPIVLEVSVRLVFDIDYYAANGRCYLRTDLSGFEWGKHPFSKLPPGIDSEMAKAKAEEFATVHFRSPLKPFEIVFPLLPDASPPPVINAGITVNQFLQIVSFRVEVGNSTSNVDIPWRNFFSGFVTDRRESSDWGYYVARGMFELALSLTVEGELKSAPLPGLELRGVDTKYSNAVGAPTLTTTIDGIYDLPDPLGTLHLAPQVRTALSVEYLNQFIIDIVLPDIEGALKNFIAPFVKFGKMLPEPLGSAFAGILDSARKKVKSPSLKMDGCDKLSDLHWQCRRYLTLPDSVGGELRAQKLAALDDGIVIAGSMSAPRLTDGELEASYEEFDWKVPEASCGTASATAAAILTEYPEVAPAEASIYLQHTGTRPVYVCGVTPINDLLGVVTSTDIGVDDELLPTRVGIRIANPGSAYAESPYPLDFLVWTSAGTRLVRLPPVPELTQEKLRKLVAEQLLIVANCHTITAPWWRYPHGFNPRWLVDPPFEKQVEHLWRFEITGLSGNAAVTVSDREGKALLVAKAFAGQPTRFSTVLSAVEEQGFNVARTGRGSEEQTDESARGITINQQLLVTESKVSLPSPCSQLLATALWVPTGLVAVHDEGIVTFDLSTPSRPRILSEWSLPDVKAVLDRPTGLLVVTATGLLTIGTDGKVTPAGPQELEHPLLDAVCTDEGLYVLTEKTLEFRSEEDFLVRYRTSESGRALARLQDNLVVGGPEGFSIRETSPEAWSDRDGPRDGPHVLRVLASTEVNNEVLAVLSDSTTLAITIWDGEFALSAEYARPPWFALGTRLADVFVRGDRHPDLFVRTDQDPQELIVSRFSESRQVGPEAMRDPNQKLK</sequence>
<protein>
    <submittedName>
        <fullName evidence="1">Uncharacterized protein</fullName>
    </submittedName>
</protein>
<evidence type="ECO:0000313" key="1">
    <source>
        <dbReference type="EMBL" id="MCM2518120.1"/>
    </source>
</evidence>
<dbReference type="EMBL" id="JAMQBH010000035">
    <property type="protein sequence ID" value="MCM2518120.1"/>
    <property type="molecule type" value="Genomic_DNA"/>
</dbReference>
<gene>
    <name evidence="1" type="ORF">NC658_33650</name>
</gene>
<dbReference type="Proteomes" id="UP001523263">
    <property type="component" value="Unassembled WGS sequence"/>
</dbReference>